<name>A0A411PLS2_9GAMM</name>
<dbReference type="KEGG" id="smai:EXU30_18525"/>
<accession>A0A411PLS2</accession>
<evidence type="ECO:0000313" key="2">
    <source>
        <dbReference type="EMBL" id="QBF84438.1"/>
    </source>
</evidence>
<organism evidence="2 3">
    <name type="scientific">Shewanella maritima</name>
    <dbReference type="NCBI Taxonomy" id="2520507"/>
    <lineage>
        <taxon>Bacteria</taxon>
        <taxon>Pseudomonadati</taxon>
        <taxon>Pseudomonadota</taxon>
        <taxon>Gammaproteobacteria</taxon>
        <taxon>Alteromonadales</taxon>
        <taxon>Shewanellaceae</taxon>
        <taxon>Shewanella</taxon>
    </lineage>
</organism>
<evidence type="ECO:0000313" key="3">
    <source>
        <dbReference type="Proteomes" id="UP000291106"/>
    </source>
</evidence>
<proteinExistence type="predicted"/>
<gene>
    <name evidence="2" type="ORF">EXU30_18525</name>
</gene>
<dbReference type="EMBL" id="CP036200">
    <property type="protein sequence ID" value="QBF84438.1"/>
    <property type="molecule type" value="Genomic_DNA"/>
</dbReference>
<keyword evidence="1" id="KW-1133">Transmembrane helix</keyword>
<keyword evidence="3" id="KW-1185">Reference proteome</keyword>
<sequence length="152" mass="17685">MVTFKSIVKMIVIIFIVKAMFFFGSVVSKDNTVKKPAIERFLNEFVINNQEVTYPVKVDSITSLRNRKLTKEDGIYFVVEDLQMNIARETFAVPYQDLEELLKQEASPEICQHFKTDRERLFKGYSQVGLVQKYVDVNNKFVAEIKFHISSC</sequence>
<dbReference type="AlphaFoldDB" id="A0A411PLS2"/>
<keyword evidence="1" id="KW-0472">Membrane</keyword>
<keyword evidence="1" id="KW-0812">Transmembrane</keyword>
<reference evidence="2 3" key="1">
    <citation type="submission" date="2019-02" db="EMBL/GenBank/DDBJ databases">
        <title>Shewanella sp. D4-2 isolated from Dokdo Island.</title>
        <authorList>
            <person name="Baek K."/>
        </authorList>
    </citation>
    <scope>NUCLEOTIDE SEQUENCE [LARGE SCALE GENOMIC DNA]</scope>
    <source>
        <strain evidence="2 3">D4-2</strain>
    </source>
</reference>
<protein>
    <submittedName>
        <fullName evidence="2">Uncharacterized protein</fullName>
    </submittedName>
</protein>
<evidence type="ECO:0000256" key="1">
    <source>
        <dbReference type="SAM" id="Phobius"/>
    </source>
</evidence>
<dbReference type="RefSeq" id="WP_130602549.1">
    <property type="nucleotide sequence ID" value="NZ_CP036200.1"/>
</dbReference>
<feature type="transmembrane region" description="Helical" evidence="1">
    <location>
        <begin position="6"/>
        <end position="27"/>
    </location>
</feature>
<dbReference type="Proteomes" id="UP000291106">
    <property type="component" value="Chromosome"/>
</dbReference>